<accession>A0A7D5TAH9</accession>
<name>A0A7D5TAH9_9EURY</name>
<feature type="compositionally biased region" description="Basic and acidic residues" evidence="1">
    <location>
        <begin position="22"/>
        <end position="35"/>
    </location>
</feature>
<organism evidence="2 3">
    <name type="scientific">Halosimplex pelagicum</name>
    <dbReference type="NCBI Taxonomy" id="869886"/>
    <lineage>
        <taxon>Archaea</taxon>
        <taxon>Methanobacteriati</taxon>
        <taxon>Methanobacteriota</taxon>
        <taxon>Stenosarchaea group</taxon>
        <taxon>Halobacteria</taxon>
        <taxon>Halobacteriales</taxon>
        <taxon>Haloarculaceae</taxon>
        <taxon>Halosimplex</taxon>
    </lineage>
</organism>
<dbReference type="Proteomes" id="UP000509346">
    <property type="component" value="Chromosome"/>
</dbReference>
<proteinExistence type="predicted"/>
<dbReference type="SUPFAM" id="SSF50939">
    <property type="entry name" value="Sialidases"/>
    <property type="match status" value="1"/>
</dbReference>
<dbReference type="Pfam" id="PF15892">
    <property type="entry name" value="BNR_4"/>
    <property type="match status" value="1"/>
</dbReference>
<feature type="region of interest" description="Disordered" evidence="1">
    <location>
        <begin position="1"/>
        <end position="45"/>
    </location>
</feature>
<dbReference type="GeneID" id="56081322"/>
<sequence>MGSDPDSLGTSDSTVPVTARTITEEAGRKAAHDKQNPQGVYRAERDTTYVVFRGDDADPFATEYDHATGEFGPLTRVGRNPIPDDDTHGAPALTVDDDGYLHVFYGVHNDPISYARSARPYETTEWEVLGDPVDREADEVLASPGWDTDRALLSVPGGTYTFPLTYQNDIYLLYRTGTEPNAHGADPEQDGDRTAYPSHEFATILRSTDRGETWEDLGPVIDTRGARDRPETDAYVEDFDERDGKLHITWTVATGDAESQPPRGHDGPRKGGFHAYYDVSDGELYDLAGNRYSTPITWEDHNRGAVRIANDEHVTESGWVYKHLIADGDVYVIFQSQSNLSDSIDDPQHVIATYDGGWQFEPIPGGQTASSHGHIRISDAGDLEAHLVERTAGGDGSNFTRFVRRDGSWERTRVIENEAIEGINTVRDGTDEFAAIANECSGENDEFSERLWGVGSFET</sequence>
<dbReference type="AlphaFoldDB" id="A0A7D5TAH9"/>
<gene>
    <name evidence="2" type="ORF">HZS54_01995</name>
</gene>
<keyword evidence="3" id="KW-1185">Reference proteome</keyword>
<reference evidence="2 3" key="1">
    <citation type="submission" date="2020-07" db="EMBL/GenBank/DDBJ databases">
        <title>Halosimplex litoreum sp. nov. and Halosimplex rubrum sp. nov., isolated from different salt environments.</title>
        <authorList>
            <person name="Cui H."/>
        </authorList>
    </citation>
    <scope>NUCLEOTIDE SEQUENCE [LARGE SCALE GENOMIC DNA]</scope>
    <source>
        <strain evidence="2 3">R2</strain>
    </source>
</reference>
<dbReference type="KEGG" id="hpel:HZS54_01995"/>
<dbReference type="OrthoDB" id="225650at2157"/>
<evidence type="ECO:0000256" key="1">
    <source>
        <dbReference type="SAM" id="MobiDB-lite"/>
    </source>
</evidence>
<dbReference type="RefSeq" id="WP_179920303.1">
    <property type="nucleotide sequence ID" value="NZ_CP058909.1"/>
</dbReference>
<protein>
    <submittedName>
        <fullName evidence="2">BNR-4 repeat-containing protein</fullName>
    </submittedName>
</protein>
<evidence type="ECO:0000313" key="3">
    <source>
        <dbReference type="Proteomes" id="UP000509346"/>
    </source>
</evidence>
<dbReference type="EMBL" id="CP058909">
    <property type="protein sequence ID" value="QLH80475.1"/>
    <property type="molecule type" value="Genomic_DNA"/>
</dbReference>
<evidence type="ECO:0000313" key="2">
    <source>
        <dbReference type="EMBL" id="QLH80475.1"/>
    </source>
</evidence>
<dbReference type="InterPro" id="IPR036278">
    <property type="entry name" value="Sialidase_sf"/>
</dbReference>